<accession>A0AC34QSG0</accession>
<dbReference type="WBParaSite" id="JU765_v2.g189.t1">
    <property type="protein sequence ID" value="JU765_v2.g189.t1"/>
    <property type="gene ID" value="JU765_v2.g189"/>
</dbReference>
<name>A0AC34QSG0_9BILA</name>
<protein>
    <submittedName>
        <fullName evidence="2">SGS domain-containing protein</fullName>
    </submittedName>
</protein>
<reference evidence="2" key="1">
    <citation type="submission" date="2022-11" db="UniProtKB">
        <authorList>
            <consortium name="WormBaseParasite"/>
        </authorList>
    </citation>
    <scope>IDENTIFICATION</scope>
</reference>
<organism evidence="1 2">
    <name type="scientific">Panagrolaimus sp. JU765</name>
    <dbReference type="NCBI Taxonomy" id="591449"/>
    <lineage>
        <taxon>Eukaryota</taxon>
        <taxon>Metazoa</taxon>
        <taxon>Ecdysozoa</taxon>
        <taxon>Nematoda</taxon>
        <taxon>Chromadorea</taxon>
        <taxon>Rhabditida</taxon>
        <taxon>Tylenchina</taxon>
        <taxon>Panagrolaimomorpha</taxon>
        <taxon>Panagrolaimoidea</taxon>
        <taxon>Panagrolaimidae</taxon>
        <taxon>Panagrolaimus</taxon>
    </lineage>
</organism>
<evidence type="ECO:0000313" key="2">
    <source>
        <dbReference type="WBParaSite" id="JU765_v2.g189.t1"/>
    </source>
</evidence>
<sequence length="169" mass="19965">MVQQIKLEYYQTDDKVVISLFESAVDESQLQVIPEPKYLQVIVNGRRVLNTTLNKEIVPEKTTHVIKPKKIEITLKKQESSPNHWSTLEGRNSENKKEIKYSDKWEKIIKENEKDIEEEDIYNLLYKPADDDARRAMMKSMYESGGRVLNMNWNEVKKGKVEYKEKDNK</sequence>
<dbReference type="Proteomes" id="UP000887576">
    <property type="component" value="Unplaced"/>
</dbReference>
<evidence type="ECO:0000313" key="1">
    <source>
        <dbReference type="Proteomes" id="UP000887576"/>
    </source>
</evidence>
<proteinExistence type="predicted"/>